<comment type="caution">
    <text evidence="2">The sequence shown here is derived from an EMBL/GenBank/DDBJ whole genome shotgun (WGS) entry which is preliminary data.</text>
</comment>
<feature type="region of interest" description="Disordered" evidence="1">
    <location>
        <begin position="1"/>
        <end position="29"/>
    </location>
</feature>
<evidence type="ECO:0000256" key="1">
    <source>
        <dbReference type="SAM" id="MobiDB-lite"/>
    </source>
</evidence>
<protein>
    <recommendedName>
        <fullName evidence="4">Syntaxin N-terminal domain-containing protein</fullName>
    </recommendedName>
</protein>
<evidence type="ECO:0008006" key="4">
    <source>
        <dbReference type="Google" id="ProtNLM"/>
    </source>
</evidence>
<sequence>MFSGGSGRVDHHQRWHRAEVSEDTLDTQDHMMKGGGVRGICVSVCEPATKTETKQQVHAELNLLHNDVLELVQSVQSVSKRTGEDGSRRAGSRCNLSLLFCQLRSSKSVFSETLTYAPLWQVSLQKSIISSLR</sequence>
<organism evidence="2 3">
    <name type="scientific">Solea senegalensis</name>
    <name type="common">Senegalese sole</name>
    <dbReference type="NCBI Taxonomy" id="28829"/>
    <lineage>
        <taxon>Eukaryota</taxon>
        <taxon>Metazoa</taxon>
        <taxon>Chordata</taxon>
        <taxon>Craniata</taxon>
        <taxon>Vertebrata</taxon>
        <taxon>Euteleostomi</taxon>
        <taxon>Actinopterygii</taxon>
        <taxon>Neopterygii</taxon>
        <taxon>Teleostei</taxon>
        <taxon>Neoteleostei</taxon>
        <taxon>Acanthomorphata</taxon>
        <taxon>Carangaria</taxon>
        <taxon>Pleuronectiformes</taxon>
        <taxon>Pleuronectoidei</taxon>
        <taxon>Soleidae</taxon>
        <taxon>Solea</taxon>
    </lineage>
</organism>
<feature type="compositionally biased region" description="Basic and acidic residues" evidence="1">
    <location>
        <begin position="8"/>
        <end position="20"/>
    </location>
</feature>
<dbReference type="EMBL" id="JAGKHQ010000010">
    <property type="protein sequence ID" value="KAG7507612.1"/>
    <property type="molecule type" value="Genomic_DNA"/>
</dbReference>
<dbReference type="AlphaFoldDB" id="A0AAV6RTE2"/>
<evidence type="ECO:0000313" key="2">
    <source>
        <dbReference type="EMBL" id="KAG7507612.1"/>
    </source>
</evidence>
<evidence type="ECO:0000313" key="3">
    <source>
        <dbReference type="Proteomes" id="UP000693946"/>
    </source>
</evidence>
<reference evidence="2 3" key="1">
    <citation type="journal article" date="2021" name="Sci. Rep.">
        <title>Chromosome anchoring in Senegalese sole (Solea senegalensis) reveals sex-associated markers and genome rearrangements in flatfish.</title>
        <authorList>
            <person name="Guerrero-Cozar I."/>
            <person name="Gomez-Garrido J."/>
            <person name="Berbel C."/>
            <person name="Martinez-Blanch J.F."/>
            <person name="Alioto T."/>
            <person name="Claros M.G."/>
            <person name="Gagnaire P.A."/>
            <person name="Manchado M."/>
        </authorList>
    </citation>
    <scope>NUCLEOTIDE SEQUENCE [LARGE SCALE GENOMIC DNA]</scope>
    <source>
        <strain evidence="2">Sse05_10M</strain>
    </source>
</reference>
<accession>A0AAV6RTE2</accession>
<dbReference type="Proteomes" id="UP000693946">
    <property type="component" value="Linkage Group LG18"/>
</dbReference>
<keyword evidence="3" id="KW-1185">Reference proteome</keyword>
<name>A0AAV6RTE2_SOLSE</name>
<gene>
    <name evidence="2" type="ORF">JOB18_039562</name>
</gene>
<proteinExistence type="predicted"/>